<sequence>MVRDDGSFSMIDMEMASCQPAGLMLYNGLLTLNGDASAVQQRQSAAMHETGMKRNVAIGYLMGATGMEESDPRFAGELQELLC</sequence>
<proteinExistence type="predicted"/>
<reference evidence="1" key="1">
    <citation type="submission" date="2022-07" db="EMBL/GenBank/DDBJ databases">
        <title>Genome analysis of Parmales, a sister group of diatoms, reveals the evolutionary specialization of diatoms from phago-mixotrophs to photoautotrophs.</title>
        <authorList>
            <person name="Ban H."/>
            <person name="Sato S."/>
            <person name="Yoshikawa S."/>
            <person name="Kazumasa Y."/>
            <person name="Nakamura Y."/>
            <person name="Ichinomiya M."/>
            <person name="Saitoh K."/>
            <person name="Sato N."/>
            <person name="Blanc-Mathieu R."/>
            <person name="Endo H."/>
            <person name="Kuwata A."/>
            <person name="Ogata H."/>
        </authorList>
    </citation>
    <scope>NUCLEOTIDE SEQUENCE</scope>
</reference>
<dbReference type="EMBL" id="BRXZ01000711">
    <property type="protein sequence ID" value="GMH51716.1"/>
    <property type="molecule type" value="Genomic_DNA"/>
</dbReference>
<gene>
    <name evidence="1" type="ORF">TrRE_jg13000</name>
</gene>
<dbReference type="Proteomes" id="UP001165082">
    <property type="component" value="Unassembled WGS sequence"/>
</dbReference>
<accession>A0A9W6ZGH5</accession>
<evidence type="ECO:0000313" key="1">
    <source>
        <dbReference type="EMBL" id="GMH51716.1"/>
    </source>
</evidence>
<organism evidence="1 2">
    <name type="scientific">Triparma retinervis</name>
    <dbReference type="NCBI Taxonomy" id="2557542"/>
    <lineage>
        <taxon>Eukaryota</taxon>
        <taxon>Sar</taxon>
        <taxon>Stramenopiles</taxon>
        <taxon>Ochrophyta</taxon>
        <taxon>Bolidophyceae</taxon>
        <taxon>Parmales</taxon>
        <taxon>Triparmaceae</taxon>
        <taxon>Triparma</taxon>
    </lineage>
</organism>
<evidence type="ECO:0000313" key="2">
    <source>
        <dbReference type="Proteomes" id="UP001165082"/>
    </source>
</evidence>
<dbReference type="AlphaFoldDB" id="A0A9W6ZGH5"/>
<protein>
    <submittedName>
        <fullName evidence="1">Uncharacterized protein</fullName>
    </submittedName>
</protein>
<dbReference type="OrthoDB" id="10396000at2759"/>
<name>A0A9W6ZGH5_9STRA</name>
<comment type="caution">
    <text evidence="1">The sequence shown here is derived from an EMBL/GenBank/DDBJ whole genome shotgun (WGS) entry which is preliminary data.</text>
</comment>
<keyword evidence="2" id="KW-1185">Reference proteome</keyword>